<organism evidence="1 2">
    <name type="scientific">Araneus ventricosus</name>
    <name type="common">Orbweaver spider</name>
    <name type="synonym">Epeira ventricosa</name>
    <dbReference type="NCBI Taxonomy" id="182803"/>
    <lineage>
        <taxon>Eukaryota</taxon>
        <taxon>Metazoa</taxon>
        <taxon>Ecdysozoa</taxon>
        <taxon>Arthropoda</taxon>
        <taxon>Chelicerata</taxon>
        <taxon>Arachnida</taxon>
        <taxon>Araneae</taxon>
        <taxon>Araneomorphae</taxon>
        <taxon>Entelegynae</taxon>
        <taxon>Araneoidea</taxon>
        <taxon>Araneidae</taxon>
        <taxon>Araneus</taxon>
    </lineage>
</organism>
<protein>
    <submittedName>
        <fullName evidence="1">Uncharacterized protein</fullName>
    </submittedName>
</protein>
<name>A0A4Y2C239_ARAVE</name>
<dbReference type="AlphaFoldDB" id="A0A4Y2C239"/>
<evidence type="ECO:0000313" key="1">
    <source>
        <dbReference type="EMBL" id="GBL98462.1"/>
    </source>
</evidence>
<proteinExistence type="predicted"/>
<gene>
    <name evidence="1" type="ORF">AVEN_111595_1</name>
</gene>
<accession>A0A4Y2C239</accession>
<comment type="caution">
    <text evidence="1">The sequence shown here is derived from an EMBL/GenBank/DDBJ whole genome shotgun (WGS) entry which is preliminary data.</text>
</comment>
<reference evidence="1 2" key="1">
    <citation type="journal article" date="2019" name="Sci. Rep.">
        <title>Orb-weaving spider Araneus ventricosus genome elucidates the spidroin gene catalogue.</title>
        <authorList>
            <person name="Kono N."/>
            <person name="Nakamura H."/>
            <person name="Ohtoshi R."/>
            <person name="Moran D.A.P."/>
            <person name="Shinohara A."/>
            <person name="Yoshida Y."/>
            <person name="Fujiwara M."/>
            <person name="Mori M."/>
            <person name="Tomita M."/>
            <person name="Arakawa K."/>
        </authorList>
    </citation>
    <scope>NUCLEOTIDE SEQUENCE [LARGE SCALE GENOMIC DNA]</scope>
</reference>
<dbReference type="Proteomes" id="UP000499080">
    <property type="component" value="Unassembled WGS sequence"/>
</dbReference>
<sequence>MGLVRYVETNLNIGEFWKYHLHIVACLKMGVTKRTLTSVWKKLWPESVVECDFEGFETIPVKLVVNEIVSLTKIVELELDNNMTSMSLWKSLVKS</sequence>
<evidence type="ECO:0000313" key="2">
    <source>
        <dbReference type="Proteomes" id="UP000499080"/>
    </source>
</evidence>
<keyword evidence="2" id="KW-1185">Reference proteome</keyword>
<dbReference type="OrthoDB" id="7422307at2759"/>
<dbReference type="EMBL" id="BGPR01000140">
    <property type="protein sequence ID" value="GBL98462.1"/>
    <property type="molecule type" value="Genomic_DNA"/>
</dbReference>